<keyword evidence="2" id="KW-0963">Cytoplasm</keyword>
<keyword evidence="3 5" id="KW-0853">WD repeat</keyword>
<dbReference type="PROSITE" id="PS50082">
    <property type="entry name" value="WD_REPEATS_2"/>
    <property type="match status" value="4"/>
</dbReference>
<dbReference type="InParanoid" id="A0A3N4KM92"/>
<dbReference type="InterPro" id="IPR013535">
    <property type="entry name" value="PUL_dom"/>
</dbReference>
<feature type="repeat" description="WD" evidence="5">
    <location>
        <begin position="223"/>
        <end position="254"/>
    </location>
</feature>
<dbReference type="InterPro" id="IPR011989">
    <property type="entry name" value="ARM-like"/>
</dbReference>
<accession>A0A3N4KM92</accession>
<dbReference type="EMBL" id="ML119143">
    <property type="protein sequence ID" value="RPB10479.1"/>
    <property type="molecule type" value="Genomic_DNA"/>
</dbReference>
<proteinExistence type="predicted"/>
<sequence length="762" mass="83232">MYKLTAQLRGHEDDVRGVVFPSPNLIASVSRDATVRLWKRKDAQSVTFDDHINSTGQAFVNSITFIPPSQKHPSGLIVSGGQDTIIEAREPLAGAQDSDAPPAYMLLGHSHNVCTLDNYGDIIVSGSWDGTARVWRNGETQHVLQGHGQTVWAVLALSETEIITGSADKTIRLWRDGKQVKILGEHTEVVRGLCRLLNGGFASCSNDGTIRLWSAEGHPLQELHGHTSFIYSIAALPTGEIVSSGEDRTVKIWKDGNCIQTITHPAISVWSVAVCPETGDIVTGASDRVVRVFSRDQARWADEEGLKEFDSAVAASSIPATQVGDVNKKDLPGPEALQQQGKKDGQVIMIHNEGNVEAYTWSSQTRSWTNVGTVVDAIGSGRKQLYKGKEYDFVFDVDFQEGAPPLKLPYNASENPFDAARKFLEDNELPMTYLDTVGNFIVTNAKGVELGGGQDRGGPDPWGTENRYRPGETSSPAPRPQPTKQKFIPQTVYLSIVAANLATIQKKINEINQDLISKGEKEIALNPDEVSVLAKLIEFLQTAALLNKPIEKPFAATEASLDLLIKIIKSWAPQNQLPGLDLLRLFAAASSQAATYQSSHQNIGEILETSGGFGNGLVNNAMLATRTYVNLFQTVDGRKYMNTRFERTVELVEKSSAGTTNRNFKQAKSTLFLNYAVLFHSTNSVDRSIELLKPLTTIIGTETDSEATFRALVALGTLLTLQGDVKAAAVGIYETRRLVSKVESRLPEQRIKDVVAEIKALL</sequence>
<dbReference type="InterPro" id="IPR038122">
    <property type="entry name" value="PFU_sf"/>
</dbReference>
<protein>
    <submittedName>
        <fullName evidence="9">PFU-domain-containing protein</fullName>
    </submittedName>
</protein>
<dbReference type="Pfam" id="PF08324">
    <property type="entry name" value="PUL"/>
    <property type="match status" value="1"/>
</dbReference>
<evidence type="ECO:0000259" key="7">
    <source>
        <dbReference type="PROSITE" id="PS51394"/>
    </source>
</evidence>
<dbReference type="GO" id="GO:0043161">
    <property type="term" value="P:proteasome-mediated ubiquitin-dependent protein catabolic process"/>
    <property type="evidence" value="ECO:0007669"/>
    <property type="project" value="TreeGrafter"/>
</dbReference>
<dbReference type="GO" id="GO:0043130">
    <property type="term" value="F:ubiquitin binding"/>
    <property type="evidence" value="ECO:0007669"/>
    <property type="project" value="TreeGrafter"/>
</dbReference>
<dbReference type="PROSITE" id="PS51394">
    <property type="entry name" value="PFU"/>
    <property type="match status" value="1"/>
</dbReference>
<feature type="repeat" description="WD" evidence="5">
    <location>
        <begin position="8"/>
        <end position="48"/>
    </location>
</feature>
<dbReference type="PANTHER" id="PTHR19849">
    <property type="entry name" value="PHOSPHOLIPASE A-2-ACTIVATING PROTEIN"/>
    <property type="match status" value="1"/>
</dbReference>
<dbReference type="InterPro" id="IPR001680">
    <property type="entry name" value="WD40_rpt"/>
</dbReference>
<dbReference type="InterPro" id="IPR020472">
    <property type="entry name" value="WD40_PAC1"/>
</dbReference>
<evidence type="ECO:0000256" key="3">
    <source>
        <dbReference type="ARBA" id="ARBA00022574"/>
    </source>
</evidence>
<dbReference type="GO" id="GO:0010992">
    <property type="term" value="P:ubiquitin recycling"/>
    <property type="evidence" value="ECO:0007669"/>
    <property type="project" value="TreeGrafter"/>
</dbReference>
<dbReference type="PANTHER" id="PTHR19849:SF0">
    <property type="entry name" value="PHOSPHOLIPASE A-2-ACTIVATING PROTEIN"/>
    <property type="match status" value="1"/>
</dbReference>
<feature type="repeat" description="WD" evidence="5">
    <location>
        <begin position="144"/>
        <end position="174"/>
    </location>
</feature>
<dbReference type="PRINTS" id="PR00320">
    <property type="entry name" value="GPROTEINBRPT"/>
</dbReference>
<dbReference type="FunCoup" id="A0A3N4KM92">
    <property type="interactions" value="1387"/>
</dbReference>
<evidence type="ECO:0000256" key="5">
    <source>
        <dbReference type="PROSITE-ProRule" id="PRU00221"/>
    </source>
</evidence>
<dbReference type="AlphaFoldDB" id="A0A3N4KM92"/>
<comment type="subcellular location">
    <subcellularLocation>
        <location evidence="1">Cytoplasm</location>
    </subcellularLocation>
</comment>
<evidence type="ECO:0000256" key="4">
    <source>
        <dbReference type="ARBA" id="ARBA00022737"/>
    </source>
</evidence>
<dbReference type="InterPro" id="IPR036322">
    <property type="entry name" value="WD40_repeat_dom_sf"/>
</dbReference>
<feature type="domain" description="PUL" evidence="8">
    <location>
        <begin position="486"/>
        <end position="761"/>
    </location>
</feature>
<keyword evidence="10" id="KW-1185">Reference proteome</keyword>
<feature type="region of interest" description="Disordered" evidence="6">
    <location>
        <begin position="448"/>
        <end position="484"/>
    </location>
</feature>
<dbReference type="OrthoDB" id="10265988at2759"/>
<evidence type="ECO:0000256" key="1">
    <source>
        <dbReference type="ARBA" id="ARBA00004496"/>
    </source>
</evidence>
<dbReference type="Gene3D" id="2.130.10.10">
    <property type="entry name" value="YVTN repeat-like/Quinoprotein amine dehydrogenase"/>
    <property type="match status" value="1"/>
</dbReference>
<organism evidence="9 10">
    <name type="scientific">Morchella conica CCBAS932</name>
    <dbReference type="NCBI Taxonomy" id="1392247"/>
    <lineage>
        <taxon>Eukaryota</taxon>
        <taxon>Fungi</taxon>
        <taxon>Dikarya</taxon>
        <taxon>Ascomycota</taxon>
        <taxon>Pezizomycotina</taxon>
        <taxon>Pezizomycetes</taxon>
        <taxon>Pezizales</taxon>
        <taxon>Morchellaceae</taxon>
        <taxon>Morchella</taxon>
    </lineage>
</organism>
<feature type="domain" description="PFU" evidence="7">
    <location>
        <begin position="360"/>
        <end position="455"/>
    </location>
</feature>
<dbReference type="SUPFAM" id="SSF50978">
    <property type="entry name" value="WD40 repeat-like"/>
    <property type="match status" value="1"/>
</dbReference>
<dbReference type="STRING" id="1392247.A0A3N4KM92"/>
<evidence type="ECO:0000313" key="9">
    <source>
        <dbReference type="EMBL" id="RPB10479.1"/>
    </source>
</evidence>
<dbReference type="SMART" id="SM00320">
    <property type="entry name" value="WD40"/>
    <property type="match status" value="6"/>
</dbReference>
<dbReference type="InterPro" id="IPR015943">
    <property type="entry name" value="WD40/YVTN_repeat-like_dom_sf"/>
</dbReference>
<evidence type="ECO:0000259" key="8">
    <source>
        <dbReference type="PROSITE" id="PS51396"/>
    </source>
</evidence>
<gene>
    <name evidence="9" type="ORF">P167DRAFT_576362</name>
</gene>
<feature type="repeat" description="WD" evidence="5">
    <location>
        <begin position="106"/>
        <end position="135"/>
    </location>
</feature>
<keyword evidence="4" id="KW-0677">Repeat</keyword>
<dbReference type="Proteomes" id="UP000277580">
    <property type="component" value="Unassembled WGS sequence"/>
</dbReference>
<dbReference type="Pfam" id="PF09070">
    <property type="entry name" value="PFU"/>
    <property type="match status" value="1"/>
</dbReference>
<dbReference type="GO" id="GO:0005634">
    <property type="term" value="C:nucleus"/>
    <property type="evidence" value="ECO:0007669"/>
    <property type="project" value="TreeGrafter"/>
</dbReference>
<dbReference type="CDD" id="cd00200">
    <property type="entry name" value="WD40"/>
    <property type="match status" value="1"/>
</dbReference>
<dbReference type="FunFam" id="2.130.10.10:FF:000236">
    <property type="entry name" value="Polyubiquitin binding protein (Doa1/Ufd3)"/>
    <property type="match status" value="1"/>
</dbReference>
<reference evidence="9 10" key="1">
    <citation type="journal article" date="2018" name="Nat. Ecol. Evol.">
        <title>Pezizomycetes genomes reveal the molecular basis of ectomycorrhizal truffle lifestyle.</title>
        <authorList>
            <person name="Murat C."/>
            <person name="Payen T."/>
            <person name="Noel B."/>
            <person name="Kuo A."/>
            <person name="Morin E."/>
            <person name="Chen J."/>
            <person name="Kohler A."/>
            <person name="Krizsan K."/>
            <person name="Balestrini R."/>
            <person name="Da Silva C."/>
            <person name="Montanini B."/>
            <person name="Hainaut M."/>
            <person name="Levati E."/>
            <person name="Barry K.W."/>
            <person name="Belfiori B."/>
            <person name="Cichocki N."/>
            <person name="Clum A."/>
            <person name="Dockter R.B."/>
            <person name="Fauchery L."/>
            <person name="Guy J."/>
            <person name="Iotti M."/>
            <person name="Le Tacon F."/>
            <person name="Lindquist E.A."/>
            <person name="Lipzen A."/>
            <person name="Malagnac F."/>
            <person name="Mello A."/>
            <person name="Molinier V."/>
            <person name="Miyauchi S."/>
            <person name="Poulain J."/>
            <person name="Riccioni C."/>
            <person name="Rubini A."/>
            <person name="Sitrit Y."/>
            <person name="Splivallo R."/>
            <person name="Traeger S."/>
            <person name="Wang M."/>
            <person name="Zifcakova L."/>
            <person name="Wipf D."/>
            <person name="Zambonelli A."/>
            <person name="Paolocci F."/>
            <person name="Nowrousian M."/>
            <person name="Ottonello S."/>
            <person name="Baldrian P."/>
            <person name="Spatafora J.W."/>
            <person name="Henrissat B."/>
            <person name="Nagy L.G."/>
            <person name="Aury J.M."/>
            <person name="Wincker P."/>
            <person name="Grigoriev I.V."/>
            <person name="Bonfante P."/>
            <person name="Martin F.M."/>
        </authorList>
    </citation>
    <scope>NUCLEOTIDE SEQUENCE [LARGE SCALE GENOMIC DNA]</scope>
    <source>
        <strain evidence="9 10">CCBAS932</strain>
    </source>
</reference>
<dbReference type="Pfam" id="PF00400">
    <property type="entry name" value="WD40"/>
    <property type="match status" value="6"/>
</dbReference>
<evidence type="ECO:0000256" key="6">
    <source>
        <dbReference type="SAM" id="MobiDB-lite"/>
    </source>
</evidence>
<name>A0A3N4KM92_9PEZI</name>
<dbReference type="GO" id="GO:0005737">
    <property type="term" value="C:cytoplasm"/>
    <property type="evidence" value="ECO:0007669"/>
    <property type="project" value="UniProtKB-SubCell"/>
</dbReference>
<evidence type="ECO:0000256" key="2">
    <source>
        <dbReference type="ARBA" id="ARBA00022490"/>
    </source>
</evidence>
<dbReference type="PROSITE" id="PS50294">
    <property type="entry name" value="WD_REPEATS_REGION"/>
    <property type="match status" value="2"/>
</dbReference>
<dbReference type="Gene3D" id="3.10.20.870">
    <property type="entry name" value="PFU (PLAA family ubiquitin binding), C-terminal domain"/>
    <property type="match status" value="1"/>
</dbReference>
<dbReference type="InterPro" id="IPR015155">
    <property type="entry name" value="PFU"/>
</dbReference>
<evidence type="ECO:0000313" key="10">
    <source>
        <dbReference type="Proteomes" id="UP000277580"/>
    </source>
</evidence>
<dbReference type="PROSITE" id="PS51396">
    <property type="entry name" value="PUL"/>
    <property type="match status" value="1"/>
</dbReference>
<dbReference type="Gene3D" id="1.25.10.10">
    <property type="entry name" value="Leucine-rich Repeat Variant"/>
    <property type="match status" value="1"/>
</dbReference>